<feature type="chain" id="PRO_5004100575" evidence="2">
    <location>
        <begin position="27"/>
        <end position="699"/>
    </location>
</feature>
<protein>
    <submittedName>
        <fullName evidence="3">Uncharacterized protein</fullName>
    </submittedName>
</protein>
<name>M9M0Q8_PSEA3</name>
<proteinExistence type="predicted"/>
<dbReference type="OrthoDB" id="2556531at2759"/>
<gene>
    <name evidence="3" type="ORF">PANT_24d00054</name>
</gene>
<feature type="region of interest" description="Disordered" evidence="1">
    <location>
        <begin position="391"/>
        <end position="422"/>
    </location>
</feature>
<dbReference type="Proteomes" id="UP000011976">
    <property type="component" value="Unassembled WGS sequence"/>
</dbReference>
<feature type="compositionally biased region" description="Low complexity" evidence="1">
    <location>
        <begin position="628"/>
        <end position="641"/>
    </location>
</feature>
<keyword evidence="2" id="KW-0732">Signal</keyword>
<feature type="compositionally biased region" description="Polar residues" evidence="1">
    <location>
        <begin position="402"/>
        <end position="422"/>
    </location>
</feature>
<sequence length="699" mass="68757">MVATTKFTSLVGSVTLALIVASSLNAAPVLVKRDDAAAPAGYISVAQPQMNEQDIYAVGIPDVPAAAPAAGATFAEVIQAAAQAALAKSNQTMNAVNTYDPTPAPAGAAQSQVAPESNVAAAPNADAVLAGNPDQGQEFQQVIGNLAGAAQVAEGDAGLKGNPDEGDEYRQVIAQQMAQLGQKARRALRNAVWEARQIPPPLASAGAPNTAAPSTASVTDAVTDVPDTVTGVTDTATGVTDAATGVTDTATGVTDTATGVTDATTGASDAVTGATSTTAVTDAAGDVPVAAPVPSDYASPPAPSPSSNAAVPGVPAPAVPGVPSASSVPAAPAVPTSGLPTSGVPSVPTSGVPSVPTSGLLTSALPTGALPTGAVPSAPAVPSASVPALPGLGGGLKDSDAGATTVNASSPSASPTGDLTMTVTLPSTAMPTSLGDLANIKANANANADAINEWKTMTILVPAEAFGGSPSRAASVPAATSTASASSASASGTAASSSSSADDAKVTSTASAIVAVPTDPINLSSFSALKPQATGVLTIPLTGIIDGTTYSTMLTLTIPGVATETAKIPVTTTSDKAPATATAKPSITAAPSKTSSAAESVKTTSSVDPSYIHPDDIPPLLKSSMQATPTSTPNPSSTPTPDGDDEDCEEVDDTDVDVAQPKSLLTKVWDWMSGKPLDERDFEDDYQDADFEEYYDAQE</sequence>
<organism evidence="3 4">
    <name type="scientific">Pseudozyma antarctica (strain T-34)</name>
    <name type="common">Yeast</name>
    <name type="synonym">Candida antarctica</name>
    <dbReference type="NCBI Taxonomy" id="1151754"/>
    <lineage>
        <taxon>Eukaryota</taxon>
        <taxon>Fungi</taxon>
        <taxon>Dikarya</taxon>
        <taxon>Basidiomycota</taxon>
        <taxon>Ustilaginomycotina</taxon>
        <taxon>Ustilaginomycetes</taxon>
        <taxon>Ustilaginales</taxon>
        <taxon>Ustilaginaceae</taxon>
        <taxon>Moesziomyces</taxon>
    </lineage>
</organism>
<evidence type="ECO:0000313" key="3">
    <source>
        <dbReference type="EMBL" id="GAC77129.1"/>
    </source>
</evidence>
<feature type="signal peptide" evidence="2">
    <location>
        <begin position="1"/>
        <end position="26"/>
    </location>
</feature>
<feature type="region of interest" description="Disordered" evidence="1">
    <location>
        <begin position="482"/>
        <end position="502"/>
    </location>
</feature>
<dbReference type="AlphaFoldDB" id="M9M0Q8"/>
<feature type="region of interest" description="Disordered" evidence="1">
    <location>
        <begin position="574"/>
        <end position="663"/>
    </location>
</feature>
<evidence type="ECO:0000256" key="1">
    <source>
        <dbReference type="SAM" id="MobiDB-lite"/>
    </source>
</evidence>
<evidence type="ECO:0000256" key="2">
    <source>
        <dbReference type="SAM" id="SignalP"/>
    </source>
</evidence>
<reference evidence="4" key="1">
    <citation type="journal article" date="2013" name="Genome Announc.">
        <title>Genome sequence of the basidiomycetous yeast Pseudozyma antarctica T-34, a producer of the glycolipid biosurfactants mannosylerythritol lipids.</title>
        <authorList>
            <person name="Morita T."/>
            <person name="Koike H."/>
            <person name="Koyama Y."/>
            <person name="Hagiwara H."/>
            <person name="Ito E."/>
            <person name="Fukuoka T."/>
            <person name="Imura T."/>
            <person name="Machida M."/>
            <person name="Kitamoto D."/>
        </authorList>
    </citation>
    <scope>NUCLEOTIDE SEQUENCE [LARGE SCALE GENOMIC DNA]</scope>
    <source>
        <strain evidence="4">T-34</strain>
    </source>
</reference>
<dbReference type="STRING" id="1151754.M9M0Q8"/>
<accession>M9M0Q8</accession>
<dbReference type="EMBL" id="DF196790">
    <property type="protein sequence ID" value="GAC77129.1"/>
    <property type="molecule type" value="Genomic_DNA"/>
</dbReference>
<evidence type="ECO:0000313" key="4">
    <source>
        <dbReference type="Proteomes" id="UP000011976"/>
    </source>
</evidence>
<feature type="compositionally biased region" description="Acidic residues" evidence="1">
    <location>
        <begin position="642"/>
        <end position="656"/>
    </location>
</feature>
<feature type="compositionally biased region" description="Polar residues" evidence="1">
    <location>
        <begin position="583"/>
        <end position="608"/>
    </location>
</feature>
<feature type="region of interest" description="Disordered" evidence="1">
    <location>
        <begin position="291"/>
        <end position="311"/>
    </location>
</feature>